<evidence type="ECO:0000256" key="1">
    <source>
        <dbReference type="SAM" id="Coils"/>
    </source>
</evidence>
<dbReference type="EMBL" id="CP090958">
    <property type="protein sequence ID" value="WGW10761.1"/>
    <property type="molecule type" value="Genomic_DNA"/>
</dbReference>
<evidence type="ECO:0000256" key="3">
    <source>
        <dbReference type="SAM" id="Phobius"/>
    </source>
</evidence>
<evidence type="ECO:0000313" key="5">
    <source>
        <dbReference type="Proteomes" id="UP001209083"/>
    </source>
</evidence>
<feature type="compositionally biased region" description="Low complexity" evidence="2">
    <location>
        <begin position="20"/>
        <end position="35"/>
    </location>
</feature>
<sequence length="195" mass="21651">MGKQVPASPRRPATRKTVSAARKPAPAARKTPNAAGVSRPRAASRDRIIDDPPQDPTRKGRQLSGRTIAFCVVLLLLALLFAPAVRSMVSQQQQIAALEKDIAAKEKTVQGLREERANWDDPDYVRAQARKQIYYVMPGEKGYIVLDEQDEEALKTDDKVNDGKVALPDKEKSWYVGLWDSVTRAGTEDPVEDTR</sequence>
<keyword evidence="3" id="KW-0472">Membrane</keyword>
<keyword evidence="5" id="KW-1185">Reference proteome</keyword>
<feature type="coiled-coil region" evidence="1">
    <location>
        <begin position="88"/>
        <end position="115"/>
    </location>
</feature>
<keyword evidence="1" id="KW-0175">Coiled coil</keyword>
<gene>
    <name evidence="4" type="ORF">LWF01_11560</name>
</gene>
<evidence type="ECO:0000313" key="4">
    <source>
        <dbReference type="EMBL" id="WGW10761.1"/>
    </source>
</evidence>
<evidence type="ECO:0000256" key="2">
    <source>
        <dbReference type="SAM" id="MobiDB-lite"/>
    </source>
</evidence>
<name>A0ABY8QPM1_9MICO</name>
<dbReference type="Pfam" id="PF04977">
    <property type="entry name" value="DivIC"/>
    <property type="match status" value="1"/>
</dbReference>
<dbReference type="InterPro" id="IPR007060">
    <property type="entry name" value="FtsL/DivIC"/>
</dbReference>
<accession>A0ABY8QPM1</accession>
<dbReference type="RefSeq" id="WP_349637544.1">
    <property type="nucleotide sequence ID" value="NZ_CP090958.1"/>
</dbReference>
<reference evidence="4 5" key="1">
    <citation type="submission" date="2023-05" db="EMBL/GenBank/DDBJ databases">
        <title>Lithophilousrod everest ZFBP1038 complete genpme.</title>
        <authorList>
            <person name="Tian M."/>
        </authorList>
    </citation>
    <scope>NUCLEOTIDE SEQUENCE [LARGE SCALE GENOMIC DNA]</scope>
    <source>
        <strain evidence="4 5">ZFBP1038</strain>
    </source>
</reference>
<dbReference type="Proteomes" id="UP001209083">
    <property type="component" value="Chromosome"/>
</dbReference>
<protein>
    <submittedName>
        <fullName evidence="4">Septum formation initiator family protein</fullName>
    </submittedName>
</protein>
<organism evidence="4 5">
    <name type="scientific">Saxibacter everestensis</name>
    <dbReference type="NCBI Taxonomy" id="2909229"/>
    <lineage>
        <taxon>Bacteria</taxon>
        <taxon>Bacillati</taxon>
        <taxon>Actinomycetota</taxon>
        <taxon>Actinomycetes</taxon>
        <taxon>Micrococcales</taxon>
        <taxon>Brevibacteriaceae</taxon>
        <taxon>Saxibacter</taxon>
    </lineage>
</organism>
<feature type="transmembrane region" description="Helical" evidence="3">
    <location>
        <begin position="67"/>
        <end position="85"/>
    </location>
</feature>
<proteinExistence type="predicted"/>
<keyword evidence="3" id="KW-1133">Transmembrane helix</keyword>
<feature type="region of interest" description="Disordered" evidence="2">
    <location>
        <begin position="1"/>
        <end position="61"/>
    </location>
</feature>
<keyword evidence="3" id="KW-0812">Transmembrane</keyword>